<dbReference type="Proteomes" id="UP000179807">
    <property type="component" value="Unassembled WGS sequence"/>
</dbReference>
<feature type="compositionally biased region" description="Polar residues" evidence="1">
    <location>
        <begin position="49"/>
        <end position="66"/>
    </location>
</feature>
<reference evidence="2" key="1">
    <citation type="submission" date="2016-10" db="EMBL/GenBank/DDBJ databases">
        <authorList>
            <person name="Benchimol M."/>
            <person name="Almeida L.G."/>
            <person name="Vasconcelos A.T."/>
            <person name="Perreira-Neves A."/>
            <person name="Rosa I.A."/>
            <person name="Tasca T."/>
            <person name="Bogo M.R."/>
            <person name="de Souza W."/>
        </authorList>
    </citation>
    <scope>NUCLEOTIDE SEQUENCE [LARGE SCALE GENOMIC DNA]</scope>
    <source>
        <strain evidence="2">K</strain>
    </source>
</reference>
<evidence type="ECO:0000313" key="3">
    <source>
        <dbReference type="Proteomes" id="UP000179807"/>
    </source>
</evidence>
<name>A0A1J4KEK9_9EUKA</name>
<accession>A0A1J4KEK9</accession>
<proteinExistence type="predicted"/>
<sequence length="158" mass="18074">MLNGRRYDSKWKRITVVGTDGNSEKVFELDNLGRLISKFPKLSKRHIHSSSCPQLKTNKISQQSDHTSNKNNEKSPVVKFVDAILSLNKQEAIKINPSEANNVCRSDNASTFDNCNIENQDNLTYEFADQFDICDIIDDLEFPITNTEDEADMFNFCF</sequence>
<gene>
    <name evidence="2" type="ORF">TRFO_04505</name>
</gene>
<keyword evidence="3" id="KW-1185">Reference proteome</keyword>
<protein>
    <submittedName>
        <fullName evidence="2">Uncharacterized protein</fullName>
    </submittedName>
</protein>
<dbReference type="EMBL" id="MLAK01000638">
    <property type="protein sequence ID" value="OHT09450.1"/>
    <property type="molecule type" value="Genomic_DNA"/>
</dbReference>
<comment type="caution">
    <text evidence="2">The sequence shown here is derived from an EMBL/GenBank/DDBJ whole genome shotgun (WGS) entry which is preliminary data.</text>
</comment>
<dbReference type="VEuPathDB" id="TrichDB:TRFO_04505"/>
<feature type="region of interest" description="Disordered" evidence="1">
    <location>
        <begin position="47"/>
        <end position="73"/>
    </location>
</feature>
<dbReference type="GeneID" id="94826650"/>
<organism evidence="2 3">
    <name type="scientific">Tritrichomonas foetus</name>
    <dbReference type="NCBI Taxonomy" id="1144522"/>
    <lineage>
        <taxon>Eukaryota</taxon>
        <taxon>Metamonada</taxon>
        <taxon>Parabasalia</taxon>
        <taxon>Tritrichomonadida</taxon>
        <taxon>Tritrichomonadidae</taxon>
        <taxon>Tritrichomonas</taxon>
    </lineage>
</organism>
<evidence type="ECO:0000256" key="1">
    <source>
        <dbReference type="SAM" id="MobiDB-lite"/>
    </source>
</evidence>
<dbReference type="RefSeq" id="XP_068362586.1">
    <property type="nucleotide sequence ID" value="XM_068491946.1"/>
</dbReference>
<dbReference type="AlphaFoldDB" id="A0A1J4KEK9"/>
<evidence type="ECO:0000313" key="2">
    <source>
        <dbReference type="EMBL" id="OHT09450.1"/>
    </source>
</evidence>